<name>A0AAU9AEB0_LYSEN</name>
<keyword evidence="1" id="KW-0732">Signal</keyword>
<dbReference type="AlphaFoldDB" id="A0AAU9AEB0"/>
<reference evidence="2 3" key="1">
    <citation type="journal article" date="2017" name="DNA Res.">
        <title>Complete genome sequence and expression profile of the commercial lytic enzyme producer Lysobacter enzymogenes M497-1.</title>
        <authorList>
            <person name="Takami H."/>
            <person name="Toyoda A."/>
            <person name="Uchiyama I."/>
            <person name="Itoh T."/>
            <person name="Takaki Y."/>
            <person name="Arai W."/>
            <person name="Nishi S."/>
            <person name="Kawai M."/>
            <person name="Shinya K."/>
            <person name="Ikeda H."/>
        </authorList>
    </citation>
    <scope>NUCLEOTIDE SEQUENCE [LARGE SCALE GENOMIC DNA]</scope>
    <source>
        <strain evidence="2 3">M497-1</strain>
    </source>
</reference>
<organism evidence="2 3">
    <name type="scientific">Lysobacter enzymogenes</name>
    <dbReference type="NCBI Taxonomy" id="69"/>
    <lineage>
        <taxon>Bacteria</taxon>
        <taxon>Pseudomonadati</taxon>
        <taxon>Pseudomonadota</taxon>
        <taxon>Gammaproteobacteria</taxon>
        <taxon>Lysobacterales</taxon>
        <taxon>Lysobacteraceae</taxon>
        <taxon>Lysobacter</taxon>
    </lineage>
</organism>
<feature type="chain" id="PRO_5043369897" description="Pili assembly chaperone N-terminal domain-containing protein" evidence="1">
    <location>
        <begin position="23"/>
        <end position="266"/>
    </location>
</feature>
<dbReference type="EMBL" id="AP014940">
    <property type="protein sequence ID" value="BAV95545.1"/>
    <property type="molecule type" value="Genomic_DNA"/>
</dbReference>
<evidence type="ECO:0000313" key="3">
    <source>
        <dbReference type="Proteomes" id="UP000218824"/>
    </source>
</evidence>
<gene>
    <name evidence="2" type="ORF">LEN_0058</name>
</gene>
<evidence type="ECO:0008006" key="4">
    <source>
        <dbReference type="Google" id="ProtNLM"/>
    </source>
</evidence>
<sequence length="266" mass="28035">MRLPTRPLAALCLLAGLLPAAAAAQGFSALVSPPRFEDRTRPGEVYRNVVEITNVSARAARYTLKTADWSIDGNGAVAFDTALAPGSCRPWVGLEAAQIDVAGNGKRRYRFEVAVPKDAPAGECRFAILLEGEPESVGGALALPVAGRIGIIVYLAVGDAAAKLRLLDTGTAQVDGKRVPVLRVRNEGNAHTRLEGLVDAVDAGGRRYGLQPSSLPILAGETRTVTLTPQGDSADATAPTLAYPLQLKGALEWDRQTLPLDQRLAP</sequence>
<evidence type="ECO:0000313" key="2">
    <source>
        <dbReference type="EMBL" id="BAV95545.1"/>
    </source>
</evidence>
<feature type="signal peptide" evidence="1">
    <location>
        <begin position="1"/>
        <end position="22"/>
    </location>
</feature>
<accession>A0AAU9AEB0</accession>
<proteinExistence type="predicted"/>
<dbReference type="Proteomes" id="UP000218824">
    <property type="component" value="Chromosome"/>
</dbReference>
<protein>
    <recommendedName>
        <fullName evidence="4">Pili assembly chaperone N-terminal domain-containing protein</fullName>
    </recommendedName>
</protein>
<dbReference type="KEGG" id="lem:LEN_0058"/>
<dbReference type="GeneID" id="83062002"/>
<dbReference type="RefSeq" id="WP_096376195.1">
    <property type="nucleotide sequence ID" value="NZ_AP014940.1"/>
</dbReference>
<evidence type="ECO:0000256" key="1">
    <source>
        <dbReference type="SAM" id="SignalP"/>
    </source>
</evidence>